<gene>
    <name evidence="1" type="ORF">B7P43_G14682</name>
</gene>
<evidence type="ECO:0000313" key="1">
    <source>
        <dbReference type="EMBL" id="PNF36594.1"/>
    </source>
</evidence>
<dbReference type="InParanoid" id="A0A2J7R6Y0"/>
<reference evidence="1 2" key="1">
    <citation type="submission" date="2017-12" db="EMBL/GenBank/DDBJ databases">
        <title>Hemimetabolous genomes reveal molecular basis of termite eusociality.</title>
        <authorList>
            <person name="Harrison M.C."/>
            <person name="Jongepier E."/>
            <person name="Robertson H.M."/>
            <person name="Arning N."/>
            <person name="Bitard-Feildel T."/>
            <person name="Chao H."/>
            <person name="Childers C.P."/>
            <person name="Dinh H."/>
            <person name="Doddapaneni H."/>
            <person name="Dugan S."/>
            <person name="Gowin J."/>
            <person name="Greiner C."/>
            <person name="Han Y."/>
            <person name="Hu H."/>
            <person name="Hughes D.S.T."/>
            <person name="Huylmans A.-K."/>
            <person name="Kemena C."/>
            <person name="Kremer L.P.M."/>
            <person name="Lee S.L."/>
            <person name="Lopez-Ezquerra A."/>
            <person name="Mallet L."/>
            <person name="Monroy-Kuhn J.M."/>
            <person name="Moser A."/>
            <person name="Murali S.C."/>
            <person name="Muzny D.M."/>
            <person name="Otani S."/>
            <person name="Piulachs M.-D."/>
            <person name="Poelchau M."/>
            <person name="Qu J."/>
            <person name="Schaub F."/>
            <person name="Wada-Katsumata A."/>
            <person name="Worley K.C."/>
            <person name="Xie Q."/>
            <person name="Ylla G."/>
            <person name="Poulsen M."/>
            <person name="Gibbs R.A."/>
            <person name="Schal C."/>
            <person name="Richards S."/>
            <person name="Belles X."/>
            <person name="Korb J."/>
            <person name="Bornberg-Bauer E."/>
        </authorList>
    </citation>
    <scope>NUCLEOTIDE SEQUENCE [LARGE SCALE GENOMIC DNA]</scope>
    <source>
        <tissue evidence="1">Whole body</tissue>
    </source>
</reference>
<evidence type="ECO:0000313" key="2">
    <source>
        <dbReference type="Proteomes" id="UP000235965"/>
    </source>
</evidence>
<sequence length="61" mass="7286">MARKFDKVANFVFVQFTEQEPGIYDKCHRDCTRQDKLDLAWERISHETNEFVSKLSSFETI</sequence>
<protein>
    <submittedName>
        <fullName evidence="1">Uncharacterized protein</fullName>
    </submittedName>
</protein>
<name>A0A2J7R6Y0_9NEOP</name>
<dbReference type="EMBL" id="NEVH01006740">
    <property type="protein sequence ID" value="PNF36594.1"/>
    <property type="molecule type" value="Genomic_DNA"/>
</dbReference>
<dbReference type="AlphaFoldDB" id="A0A2J7R6Y0"/>
<accession>A0A2J7R6Y0</accession>
<comment type="caution">
    <text evidence="1">The sequence shown here is derived from an EMBL/GenBank/DDBJ whole genome shotgun (WGS) entry which is preliminary data.</text>
</comment>
<proteinExistence type="predicted"/>
<keyword evidence="2" id="KW-1185">Reference proteome</keyword>
<dbReference type="OrthoDB" id="6147983at2759"/>
<organism evidence="1 2">
    <name type="scientific">Cryptotermes secundus</name>
    <dbReference type="NCBI Taxonomy" id="105785"/>
    <lineage>
        <taxon>Eukaryota</taxon>
        <taxon>Metazoa</taxon>
        <taxon>Ecdysozoa</taxon>
        <taxon>Arthropoda</taxon>
        <taxon>Hexapoda</taxon>
        <taxon>Insecta</taxon>
        <taxon>Pterygota</taxon>
        <taxon>Neoptera</taxon>
        <taxon>Polyneoptera</taxon>
        <taxon>Dictyoptera</taxon>
        <taxon>Blattodea</taxon>
        <taxon>Blattoidea</taxon>
        <taxon>Termitoidae</taxon>
        <taxon>Kalotermitidae</taxon>
        <taxon>Cryptotermitinae</taxon>
        <taxon>Cryptotermes</taxon>
    </lineage>
</organism>
<dbReference type="Proteomes" id="UP000235965">
    <property type="component" value="Unassembled WGS sequence"/>
</dbReference>